<protein>
    <submittedName>
        <fullName evidence="2">Uncharacterized membrane protein YsdA, DUF1294 family</fullName>
    </submittedName>
</protein>
<dbReference type="RefSeq" id="WP_073026687.1">
    <property type="nucleotide sequence ID" value="NZ_FQZS01000019.1"/>
</dbReference>
<dbReference type="PIRSF" id="PIRSF002599">
    <property type="entry name" value="Cold_shock_A"/>
    <property type="match status" value="1"/>
</dbReference>
<feature type="transmembrane region" description="Helical" evidence="1">
    <location>
        <begin position="6"/>
        <end position="23"/>
    </location>
</feature>
<dbReference type="STRING" id="1122184.SAMN02745176_02686"/>
<proteinExistence type="predicted"/>
<dbReference type="GO" id="GO:0003676">
    <property type="term" value="F:nucleic acid binding"/>
    <property type="evidence" value="ECO:0007669"/>
    <property type="project" value="InterPro"/>
</dbReference>
<reference evidence="2 3" key="1">
    <citation type="submission" date="2016-11" db="EMBL/GenBank/DDBJ databases">
        <authorList>
            <person name="Jaros S."/>
            <person name="Januszkiewicz K."/>
            <person name="Wedrychowicz H."/>
        </authorList>
    </citation>
    <scope>NUCLEOTIDE SEQUENCE [LARGE SCALE GENOMIC DNA]</scope>
    <source>
        <strain evidence="2 3">DSM 19022</strain>
    </source>
</reference>
<evidence type="ECO:0000256" key="1">
    <source>
        <dbReference type="SAM" id="Phobius"/>
    </source>
</evidence>
<dbReference type="Pfam" id="PF06961">
    <property type="entry name" value="DUF1294"/>
    <property type="match status" value="1"/>
</dbReference>
<dbReference type="Proteomes" id="UP000184442">
    <property type="component" value="Unassembled WGS sequence"/>
</dbReference>
<keyword evidence="1" id="KW-1133">Transmembrane helix</keyword>
<keyword evidence="1" id="KW-0812">Transmembrane</keyword>
<keyword evidence="3" id="KW-1185">Reference proteome</keyword>
<accession>A0A1M6H8B8</accession>
<feature type="transmembrane region" description="Helical" evidence="1">
    <location>
        <begin position="39"/>
        <end position="56"/>
    </location>
</feature>
<dbReference type="AlphaFoldDB" id="A0A1M6H8B8"/>
<dbReference type="InterPro" id="IPR010718">
    <property type="entry name" value="DUF1294"/>
</dbReference>
<evidence type="ECO:0000313" key="3">
    <source>
        <dbReference type="Proteomes" id="UP000184442"/>
    </source>
</evidence>
<gene>
    <name evidence="2" type="ORF">SAMN02745176_02686</name>
</gene>
<sequence length="91" mass="10757">MLIKIVTIYFIMVNSIGYFIMAVDKRKSIKDKWRIKEKTLFAVSLVGGALGMMLGMKRFHHKTRKPMFRIGIPMLTILNMAVYIYLFYKLY</sequence>
<feature type="transmembrane region" description="Helical" evidence="1">
    <location>
        <begin position="68"/>
        <end position="88"/>
    </location>
</feature>
<dbReference type="EMBL" id="FQZS01000019">
    <property type="protein sequence ID" value="SHJ18424.1"/>
    <property type="molecule type" value="Genomic_DNA"/>
</dbReference>
<name>A0A1M6H8B8_9FIRM</name>
<organism evidence="2 3">
    <name type="scientific">Lutispora thermophila DSM 19022</name>
    <dbReference type="NCBI Taxonomy" id="1122184"/>
    <lineage>
        <taxon>Bacteria</taxon>
        <taxon>Bacillati</taxon>
        <taxon>Bacillota</taxon>
        <taxon>Clostridia</taxon>
        <taxon>Lutisporales</taxon>
        <taxon>Lutisporaceae</taxon>
        <taxon>Lutispora</taxon>
    </lineage>
</organism>
<evidence type="ECO:0000313" key="2">
    <source>
        <dbReference type="EMBL" id="SHJ18424.1"/>
    </source>
</evidence>
<keyword evidence="1" id="KW-0472">Membrane</keyword>
<dbReference type="InterPro" id="IPR012156">
    <property type="entry name" value="Cold_shock_CspA"/>
</dbReference>